<accession>A0A8J4SWK7</accession>
<evidence type="ECO:0000313" key="4">
    <source>
        <dbReference type="EMBL" id="KAF5398390.1"/>
    </source>
</evidence>
<feature type="compositionally biased region" description="Low complexity" evidence="1">
    <location>
        <begin position="497"/>
        <end position="507"/>
    </location>
</feature>
<evidence type="ECO:0000256" key="2">
    <source>
        <dbReference type="SAM" id="Phobius"/>
    </source>
</evidence>
<dbReference type="PANTHER" id="PTHR24067">
    <property type="entry name" value="UBIQUITIN-CONJUGATING ENZYME E2"/>
    <property type="match status" value="1"/>
</dbReference>
<evidence type="ECO:0000313" key="5">
    <source>
        <dbReference type="Proteomes" id="UP000748531"/>
    </source>
</evidence>
<dbReference type="OrthoDB" id="1158011at2759"/>
<feature type="region of interest" description="Disordered" evidence="1">
    <location>
        <begin position="476"/>
        <end position="507"/>
    </location>
</feature>
<organism evidence="4 5">
    <name type="scientific">Paragonimus heterotremus</name>
    <dbReference type="NCBI Taxonomy" id="100268"/>
    <lineage>
        <taxon>Eukaryota</taxon>
        <taxon>Metazoa</taxon>
        <taxon>Spiralia</taxon>
        <taxon>Lophotrochozoa</taxon>
        <taxon>Platyhelminthes</taxon>
        <taxon>Trematoda</taxon>
        <taxon>Digenea</taxon>
        <taxon>Plagiorchiida</taxon>
        <taxon>Troglotremata</taxon>
        <taxon>Troglotrematidae</taxon>
        <taxon>Paragonimus</taxon>
    </lineage>
</organism>
<name>A0A8J4SWK7_9TREM</name>
<feature type="region of interest" description="Disordered" evidence="1">
    <location>
        <begin position="613"/>
        <end position="648"/>
    </location>
</feature>
<dbReference type="InterPro" id="IPR016135">
    <property type="entry name" value="UBQ-conjugating_enzyme/RWD"/>
</dbReference>
<dbReference type="EMBL" id="LUCH01005053">
    <property type="protein sequence ID" value="KAF5398390.1"/>
    <property type="molecule type" value="Genomic_DNA"/>
</dbReference>
<dbReference type="Proteomes" id="UP000748531">
    <property type="component" value="Unassembled WGS sequence"/>
</dbReference>
<feature type="compositionally biased region" description="Polar residues" evidence="1">
    <location>
        <begin position="413"/>
        <end position="426"/>
    </location>
</feature>
<dbReference type="SMART" id="SM00212">
    <property type="entry name" value="UBCc"/>
    <property type="match status" value="1"/>
</dbReference>
<feature type="transmembrane region" description="Helical" evidence="2">
    <location>
        <begin position="649"/>
        <end position="670"/>
    </location>
</feature>
<dbReference type="InterPro" id="IPR000608">
    <property type="entry name" value="UBC"/>
</dbReference>
<reference evidence="4" key="1">
    <citation type="submission" date="2019-05" db="EMBL/GenBank/DDBJ databases">
        <title>Annotation for the trematode Paragonimus heterotremus.</title>
        <authorList>
            <person name="Choi Y.-J."/>
        </authorList>
    </citation>
    <scope>NUCLEOTIDE SEQUENCE</scope>
    <source>
        <strain evidence="4">LC</strain>
    </source>
</reference>
<feature type="region of interest" description="Disordered" evidence="1">
    <location>
        <begin position="194"/>
        <end position="250"/>
    </location>
</feature>
<sequence length="680" mass="73104">MSVTYNTRNPGKIECLLLLIALTAVKRLLKEAQELSEPTELYHAQPLEDNLFEWHFTIRGPEDTEFSGGLYHGRILLPSEYPMRPPNIVLLTPNGRFETHRKICLSISGYHPESWRPSWSIRTALLAIIGFMPTHGAGAIGSLDLPKEERRALARSSLSYVCDTCGSAQNLLRPLTDASRSINKEAMEAASQISMMGDGSGDGNKEEATSSSSASVPEPDKMTAPPAPATPSKPTTSTTVLPPPKEPEITTSVCSTLNAEYHLSSTQSDRPDLSADRPQSWSTSIPNYFDTPPQIAYWLCYPVYHPLPLPPTVHGNPADVRANLTSATSLTTTVTAADGERVPLSFTDWIKQMREKRVTSGPSSSPDPASAPLTRAVVTNSTTCLSHRASAAFKVHRAPEDTHIRAKLLTTTSSVSEEASMHTKTTSHSLSNDASSSESSKDTVIERATEGGLHDAAALVDPTNSACPVANGVNEILPDGDELGDNEETKTKPVGKTTTNPPSDPSTSLVVNVTNGSVFEEKSVSEEASPAVNEKFAEISLTAIEVVETSQASEQDVKPSDLCADTIERPHDSPVEQITLRSRVASGSFRSVQNEYEQSSSVVSRRVASPAERILTSTSRPGSADVPVTTSTTSRTSRSTSSNPPTNNMQYRAVTVCAAGVAVALFLVVMRRLSLMLHGI</sequence>
<dbReference type="InterPro" id="IPR050113">
    <property type="entry name" value="Ub_conjugating_enzyme"/>
</dbReference>
<gene>
    <name evidence="4" type="ORF">PHET_08573</name>
</gene>
<keyword evidence="2" id="KW-0472">Membrane</keyword>
<feature type="domain" description="UBC core" evidence="3">
    <location>
        <begin position="23"/>
        <end position="173"/>
    </location>
</feature>
<dbReference type="AlphaFoldDB" id="A0A8J4SWK7"/>
<dbReference type="PROSITE" id="PS50127">
    <property type="entry name" value="UBC_2"/>
    <property type="match status" value="1"/>
</dbReference>
<protein>
    <recommendedName>
        <fullName evidence="3">UBC core domain-containing protein</fullName>
    </recommendedName>
</protein>
<dbReference type="Pfam" id="PF00179">
    <property type="entry name" value="UQ_con"/>
    <property type="match status" value="1"/>
</dbReference>
<comment type="caution">
    <text evidence="4">The sequence shown here is derived from an EMBL/GenBank/DDBJ whole genome shotgun (WGS) entry which is preliminary data.</text>
</comment>
<evidence type="ECO:0000259" key="3">
    <source>
        <dbReference type="PROSITE" id="PS50127"/>
    </source>
</evidence>
<feature type="compositionally biased region" description="Low complexity" evidence="1">
    <location>
        <begin position="629"/>
        <end position="642"/>
    </location>
</feature>
<dbReference type="Gene3D" id="3.10.110.10">
    <property type="entry name" value="Ubiquitin Conjugating Enzyme"/>
    <property type="match status" value="1"/>
</dbReference>
<keyword evidence="2" id="KW-0812">Transmembrane</keyword>
<proteinExistence type="predicted"/>
<evidence type="ECO:0000256" key="1">
    <source>
        <dbReference type="SAM" id="MobiDB-lite"/>
    </source>
</evidence>
<dbReference type="SUPFAM" id="SSF54495">
    <property type="entry name" value="UBC-like"/>
    <property type="match status" value="1"/>
</dbReference>
<keyword evidence="5" id="KW-1185">Reference proteome</keyword>
<feature type="compositionally biased region" description="Low complexity" evidence="1">
    <location>
        <begin position="427"/>
        <end position="438"/>
    </location>
</feature>
<dbReference type="CDD" id="cd23799">
    <property type="entry name" value="UBCc_UBE2J"/>
    <property type="match status" value="1"/>
</dbReference>
<feature type="region of interest" description="Disordered" evidence="1">
    <location>
        <begin position="413"/>
        <end position="444"/>
    </location>
</feature>
<dbReference type="FunFam" id="3.10.110.10:FF:000086">
    <property type="entry name" value="Ubiquitin-conjugating enzyme E2 J1"/>
    <property type="match status" value="1"/>
</dbReference>
<keyword evidence="2" id="KW-1133">Transmembrane helix</keyword>